<dbReference type="GO" id="GO:0004555">
    <property type="term" value="F:alpha,alpha-trehalase activity"/>
    <property type="evidence" value="ECO:0007669"/>
    <property type="project" value="UniProtKB-EC"/>
</dbReference>
<evidence type="ECO:0000256" key="4">
    <source>
        <dbReference type="ARBA" id="ARBA00019905"/>
    </source>
</evidence>
<dbReference type="InterPro" id="IPR001661">
    <property type="entry name" value="Glyco_hydro_37"/>
</dbReference>
<dbReference type="OrthoDB" id="3542292at2759"/>
<dbReference type="PANTHER" id="PTHR23403">
    <property type="entry name" value="TREHALASE"/>
    <property type="match status" value="1"/>
</dbReference>
<evidence type="ECO:0000256" key="3">
    <source>
        <dbReference type="ARBA" id="ARBA00012757"/>
    </source>
</evidence>
<evidence type="ECO:0000256" key="7">
    <source>
        <dbReference type="SAM" id="SignalP"/>
    </source>
</evidence>
<dbReference type="Proteomes" id="UP000242913">
    <property type="component" value="Unassembled WGS sequence"/>
</dbReference>
<evidence type="ECO:0000313" key="8">
    <source>
        <dbReference type="EMBL" id="OZC07015.1"/>
    </source>
</evidence>
<dbReference type="InterPro" id="IPR008928">
    <property type="entry name" value="6-hairpin_glycosidase_sf"/>
</dbReference>
<feature type="non-terminal residue" evidence="8">
    <location>
        <position position="155"/>
    </location>
</feature>
<sequence>MRSSIVHKHVLFIMAMLTRFVILSQPSLSELSKVIADIQKVKDKKDINNVCDETDGTGNWNIYCSGTILAAMNLHRLEVDSKTFVDRPLKADPQSILKEFEKQFGKLPLEKINAKKLVEFRKSFFGEPGMELKNCDILGWTKIPPKIARIKDKAL</sequence>
<dbReference type="PANTHER" id="PTHR23403:SF1">
    <property type="entry name" value="TREHALASE"/>
    <property type="match status" value="1"/>
</dbReference>
<feature type="chain" id="PRO_5012150166" description="Trehalase" evidence="7">
    <location>
        <begin position="24"/>
        <end position="155"/>
    </location>
</feature>
<protein>
    <recommendedName>
        <fullName evidence="4">Trehalase</fullName>
        <ecNumber evidence="3">3.2.1.28</ecNumber>
    </recommendedName>
    <alternativeName>
        <fullName evidence="5">Alpha,alpha-trehalase</fullName>
    </alternativeName>
    <alternativeName>
        <fullName evidence="6">Alpha,alpha-trehalose glucohydrolase</fullName>
    </alternativeName>
</protein>
<proteinExistence type="inferred from homology"/>
<comment type="catalytic activity">
    <reaction evidence="1">
        <text>alpha,alpha-trehalose + H2O = alpha-D-glucose + beta-D-glucose</text>
        <dbReference type="Rhea" id="RHEA:32675"/>
        <dbReference type="ChEBI" id="CHEBI:15377"/>
        <dbReference type="ChEBI" id="CHEBI:15903"/>
        <dbReference type="ChEBI" id="CHEBI:16551"/>
        <dbReference type="ChEBI" id="CHEBI:17925"/>
        <dbReference type="EC" id="3.2.1.28"/>
    </reaction>
</comment>
<dbReference type="InterPro" id="IPR012341">
    <property type="entry name" value="6hp_glycosidase-like_sf"/>
</dbReference>
<dbReference type="SUPFAM" id="SSF48208">
    <property type="entry name" value="Six-hairpin glycosidases"/>
    <property type="match status" value="1"/>
</dbReference>
<comment type="similarity">
    <text evidence="2">Belongs to the glycosyl hydrolase 37 family.</text>
</comment>
<dbReference type="GO" id="GO:0005993">
    <property type="term" value="P:trehalose catabolic process"/>
    <property type="evidence" value="ECO:0007669"/>
    <property type="project" value="TreeGrafter"/>
</dbReference>
<evidence type="ECO:0000256" key="6">
    <source>
        <dbReference type="ARBA" id="ARBA00031637"/>
    </source>
</evidence>
<dbReference type="AlphaFoldDB" id="A0A238BQR8"/>
<reference evidence="8 9" key="1">
    <citation type="submission" date="2015-12" db="EMBL/GenBank/DDBJ databases">
        <title>Draft genome of the nematode, Onchocerca flexuosa.</title>
        <authorList>
            <person name="Mitreva M."/>
        </authorList>
    </citation>
    <scope>NUCLEOTIDE SEQUENCE [LARGE SCALE GENOMIC DNA]</scope>
    <source>
        <strain evidence="8">Red Deer</strain>
    </source>
</reference>
<name>A0A238BQR8_9BILA</name>
<keyword evidence="7" id="KW-0732">Signal</keyword>
<evidence type="ECO:0000256" key="2">
    <source>
        <dbReference type="ARBA" id="ARBA00005615"/>
    </source>
</evidence>
<gene>
    <name evidence="8" type="ORF">X798_05991</name>
</gene>
<feature type="signal peptide" evidence="7">
    <location>
        <begin position="1"/>
        <end position="23"/>
    </location>
</feature>
<accession>A0A238BQR8</accession>
<dbReference type="EMBL" id="KZ270047">
    <property type="protein sequence ID" value="OZC07015.1"/>
    <property type="molecule type" value="Genomic_DNA"/>
</dbReference>
<dbReference type="Gene3D" id="1.50.10.10">
    <property type="match status" value="1"/>
</dbReference>
<evidence type="ECO:0000256" key="1">
    <source>
        <dbReference type="ARBA" id="ARBA00001576"/>
    </source>
</evidence>
<evidence type="ECO:0000256" key="5">
    <source>
        <dbReference type="ARBA" id="ARBA00030473"/>
    </source>
</evidence>
<keyword evidence="9" id="KW-1185">Reference proteome</keyword>
<organism evidence="8 9">
    <name type="scientific">Onchocerca flexuosa</name>
    <dbReference type="NCBI Taxonomy" id="387005"/>
    <lineage>
        <taxon>Eukaryota</taxon>
        <taxon>Metazoa</taxon>
        <taxon>Ecdysozoa</taxon>
        <taxon>Nematoda</taxon>
        <taxon>Chromadorea</taxon>
        <taxon>Rhabditida</taxon>
        <taxon>Spirurina</taxon>
        <taxon>Spiruromorpha</taxon>
        <taxon>Filarioidea</taxon>
        <taxon>Onchocercidae</taxon>
        <taxon>Onchocerca</taxon>
    </lineage>
</organism>
<evidence type="ECO:0000313" key="9">
    <source>
        <dbReference type="Proteomes" id="UP000242913"/>
    </source>
</evidence>
<dbReference type="EC" id="3.2.1.28" evidence="3"/>